<dbReference type="GO" id="GO:0016020">
    <property type="term" value="C:membrane"/>
    <property type="evidence" value="ECO:0007669"/>
    <property type="project" value="UniProtKB-SubCell"/>
</dbReference>
<evidence type="ECO:0000256" key="4">
    <source>
        <dbReference type="ARBA" id="ARBA00023136"/>
    </source>
</evidence>
<keyword evidence="8" id="KW-1185">Reference proteome</keyword>
<dbReference type="AlphaFoldDB" id="A0A7S9LV97"/>
<accession>A0A7S9LV97</accession>
<name>A0A7S9LV97_9RHOB</name>
<dbReference type="EMBL" id="CP064942">
    <property type="protein sequence ID" value="QPH55966.1"/>
    <property type="molecule type" value="Genomic_DNA"/>
</dbReference>
<dbReference type="KEGG" id="poz:I0K15_09655"/>
<dbReference type="InterPro" id="IPR025423">
    <property type="entry name" value="TMEM205-like"/>
</dbReference>
<feature type="transmembrane region" description="Helical" evidence="5">
    <location>
        <begin position="111"/>
        <end position="132"/>
    </location>
</feature>
<evidence type="ECO:0000259" key="6">
    <source>
        <dbReference type="Pfam" id="PF13664"/>
    </source>
</evidence>
<protein>
    <submittedName>
        <fullName evidence="7">DUF4149 domain-containing protein</fullName>
    </submittedName>
</protein>
<reference evidence="7 8" key="1">
    <citation type="submission" date="2020-11" db="EMBL/GenBank/DDBJ databases">
        <title>Description of Pontivivens ytuae sp. nov. isolated from deep sea sediment of Mariana Trench.</title>
        <authorList>
            <person name="Wang Z."/>
            <person name="Sun Q.-L."/>
            <person name="Xu X.-D."/>
            <person name="Tang Y.-Z."/>
            <person name="Zhang J."/>
        </authorList>
    </citation>
    <scope>NUCLEOTIDE SEQUENCE [LARGE SCALE GENOMIC DNA]</scope>
    <source>
        <strain evidence="7 8">MT2928</strain>
    </source>
</reference>
<evidence type="ECO:0000256" key="3">
    <source>
        <dbReference type="ARBA" id="ARBA00022989"/>
    </source>
</evidence>
<evidence type="ECO:0000313" key="7">
    <source>
        <dbReference type="EMBL" id="QPH55966.1"/>
    </source>
</evidence>
<feature type="transmembrane region" description="Helical" evidence="5">
    <location>
        <begin position="68"/>
        <end position="91"/>
    </location>
</feature>
<evidence type="ECO:0000256" key="5">
    <source>
        <dbReference type="SAM" id="Phobius"/>
    </source>
</evidence>
<dbReference type="RefSeq" id="WP_196105226.1">
    <property type="nucleotide sequence ID" value="NZ_CP064942.1"/>
</dbReference>
<comment type="subcellular location">
    <subcellularLocation>
        <location evidence="1">Membrane</location>
    </subcellularLocation>
</comment>
<feature type="domain" description="TMEM205-like" evidence="6">
    <location>
        <begin position="8"/>
        <end position="97"/>
    </location>
</feature>
<sequence length="134" mass="14301">MIEIASSLTLATLFGGMVGFSFLFSPLVFIRLPIEVAGPFIRQVFPAYFAAVAALFALGAVLSLSQPLIAVVLLAMSLLGALNLFGLMPAINRLRDRELAGDATAKKRFDLLHRLSVAINFIQILAAGWAIAAL</sequence>
<evidence type="ECO:0000256" key="2">
    <source>
        <dbReference type="ARBA" id="ARBA00022692"/>
    </source>
</evidence>
<feature type="transmembrane region" description="Helical" evidence="5">
    <location>
        <begin position="44"/>
        <end position="62"/>
    </location>
</feature>
<dbReference type="Pfam" id="PF13664">
    <property type="entry name" value="DUF4149"/>
    <property type="match status" value="1"/>
</dbReference>
<dbReference type="Proteomes" id="UP000594800">
    <property type="component" value="Chromosome"/>
</dbReference>
<gene>
    <name evidence="7" type="ORF">I0K15_09655</name>
</gene>
<evidence type="ECO:0000256" key="1">
    <source>
        <dbReference type="ARBA" id="ARBA00004370"/>
    </source>
</evidence>
<evidence type="ECO:0000313" key="8">
    <source>
        <dbReference type="Proteomes" id="UP000594800"/>
    </source>
</evidence>
<keyword evidence="4 5" id="KW-0472">Membrane</keyword>
<feature type="transmembrane region" description="Helical" evidence="5">
    <location>
        <begin position="12"/>
        <end position="32"/>
    </location>
</feature>
<keyword evidence="3 5" id="KW-1133">Transmembrane helix</keyword>
<organism evidence="7 8">
    <name type="scientific">Pontivivens ytuae</name>
    <dbReference type="NCBI Taxonomy" id="2789856"/>
    <lineage>
        <taxon>Bacteria</taxon>
        <taxon>Pseudomonadati</taxon>
        <taxon>Pseudomonadota</taxon>
        <taxon>Alphaproteobacteria</taxon>
        <taxon>Rhodobacterales</taxon>
        <taxon>Paracoccaceae</taxon>
        <taxon>Pontivivens</taxon>
    </lineage>
</organism>
<proteinExistence type="predicted"/>
<keyword evidence="2 5" id="KW-0812">Transmembrane</keyword>